<protein>
    <submittedName>
        <fullName evidence="1">Uncharacterized protein</fullName>
    </submittedName>
</protein>
<comment type="caution">
    <text evidence="1">The sequence shown here is derived from an EMBL/GenBank/DDBJ whole genome shotgun (WGS) entry which is preliminary data.</text>
</comment>
<organism evidence="1 2">
    <name type="scientific">Clostridium novyi A str. 4570</name>
    <dbReference type="NCBI Taxonomy" id="1444290"/>
    <lineage>
        <taxon>Bacteria</taxon>
        <taxon>Bacillati</taxon>
        <taxon>Bacillota</taxon>
        <taxon>Clostridia</taxon>
        <taxon>Eubacteriales</taxon>
        <taxon>Clostridiaceae</taxon>
        <taxon>Clostridium</taxon>
    </lineage>
</organism>
<dbReference type="Proteomes" id="UP000030016">
    <property type="component" value="Unassembled WGS sequence"/>
</dbReference>
<dbReference type="AlphaFoldDB" id="A0AA89CLX1"/>
<evidence type="ECO:0000313" key="1">
    <source>
        <dbReference type="EMBL" id="KGN01456.1"/>
    </source>
</evidence>
<dbReference type="RefSeq" id="WP_039250318.1">
    <property type="nucleotide sequence ID" value="NZ_JDRX01000021.1"/>
</dbReference>
<evidence type="ECO:0000313" key="2">
    <source>
        <dbReference type="Proteomes" id="UP000030016"/>
    </source>
</evidence>
<name>A0AA89CLX1_CLONO</name>
<dbReference type="EMBL" id="JDRX01000021">
    <property type="protein sequence ID" value="KGN01456.1"/>
    <property type="molecule type" value="Genomic_DNA"/>
</dbReference>
<proteinExistence type="predicted"/>
<reference evidence="1 2" key="1">
    <citation type="submission" date="2014-01" db="EMBL/GenBank/DDBJ databases">
        <title>Plasmidome dynamics in the species complex Clostridium novyi sensu lato converts strains of independent lineages into distinctly different pathogens.</title>
        <authorList>
            <person name="Skarin H."/>
            <person name="Segerman B."/>
        </authorList>
    </citation>
    <scope>NUCLEOTIDE SEQUENCE [LARGE SCALE GENOMIC DNA]</scope>
    <source>
        <strain evidence="1 2">4570</strain>
    </source>
</reference>
<sequence>MYNDRTRAEQLAIVAALVSIIISRKLTPDEMGLVGDFFEILGDILDAMQAQMQYSEQRREKFKKNLKKKDKQ</sequence>
<gene>
    <name evidence="1" type="ORF">Z969_08415</name>
</gene>
<accession>A0AA89CLX1</accession>